<dbReference type="EMBL" id="CAJVPZ010026300">
    <property type="protein sequence ID" value="CAG8725225.1"/>
    <property type="molecule type" value="Genomic_DNA"/>
</dbReference>
<organism evidence="1 2">
    <name type="scientific">Racocetra fulgida</name>
    <dbReference type="NCBI Taxonomy" id="60492"/>
    <lineage>
        <taxon>Eukaryota</taxon>
        <taxon>Fungi</taxon>
        <taxon>Fungi incertae sedis</taxon>
        <taxon>Mucoromycota</taxon>
        <taxon>Glomeromycotina</taxon>
        <taxon>Glomeromycetes</taxon>
        <taxon>Diversisporales</taxon>
        <taxon>Gigasporaceae</taxon>
        <taxon>Racocetra</taxon>
    </lineage>
</organism>
<accession>A0A9N9I8K2</accession>
<evidence type="ECO:0000313" key="2">
    <source>
        <dbReference type="Proteomes" id="UP000789396"/>
    </source>
</evidence>
<reference evidence="1" key="1">
    <citation type="submission" date="2021-06" db="EMBL/GenBank/DDBJ databases">
        <authorList>
            <person name="Kallberg Y."/>
            <person name="Tangrot J."/>
            <person name="Rosling A."/>
        </authorList>
    </citation>
    <scope>NUCLEOTIDE SEQUENCE</scope>
    <source>
        <strain evidence="1">IN212</strain>
    </source>
</reference>
<gene>
    <name evidence="1" type="ORF">RFULGI_LOCUS11738</name>
</gene>
<proteinExistence type="predicted"/>
<feature type="non-terminal residue" evidence="1">
    <location>
        <position position="130"/>
    </location>
</feature>
<dbReference type="Proteomes" id="UP000789396">
    <property type="component" value="Unassembled WGS sequence"/>
</dbReference>
<dbReference type="AlphaFoldDB" id="A0A9N9I8K2"/>
<keyword evidence="2" id="KW-1185">Reference proteome</keyword>
<sequence>MFSDTSFENDSFLELLISNTSAEAHLNDDEELVNDRTPFIKNILGSEFENYSSDLSLIITPIEIEDFLKDFKNIQHSYCEDVFKQRIEGIIKKYKQGERYITILLNRKASWIKCFTSQCFIAETQFTQYV</sequence>
<name>A0A9N9I8K2_9GLOM</name>
<evidence type="ECO:0000313" key="1">
    <source>
        <dbReference type="EMBL" id="CAG8725225.1"/>
    </source>
</evidence>
<protein>
    <submittedName>
        <fullName evidence="1">572_t:CDS:1</fullName>
    </submittedName>
</protein>
<comment type="caution">
    <text evidence="1">The sequence shown here is derived from an EMBL/GenBank/DDBJ whole genome shotgun (WGS) entry which is preliminary data.</text>
</comment>